<accession>A0A2S4KPU2</accession>
<reference evidence="2 3" key="1">
    <citation type="submission" date="2018-01" db="EMBL/GenBank/DDBJ databases">
        <title>Harnessing the power of phylogenomics to disentangle the directionality and signatures of interkingdom host jumping in the parasitic fungal genus Tolypocladium.</title>
        <authorList>
            <person name="Quandt C.A."/>
            <person name="Patterson W."/>
            <person name="Spatafora J.W."/>
        </authorList>
    </citation>
    <scope>NUCLEOTIDE SEQUENCE [LARGE SCALE GENOMIC DNA]</scope>
    <source>
        <strain evidence="2 3">NRBC 100945</strain>
    </source>
</reference>
<dbReference type="Proteomes" id="UP000237481">
    <property type="component" value="Unassembled WGS sequence"/>
</dbReference>
<organism evidence="2 3">
    <name type="scientific">Tolypocladium paradoxum</name>
    <dbReference type="NCBI Taxonomy" id="94208"/>
    <lineage>
        <taxon>Eukaryota</taxon>
        <taxon>Fungi</taxon>
        <taxon>Dikarya</taxon>
        <taxon>Ascomycota</taxon>
        <taxon>Pezizomycotina</taxon>
        <taxon>Sordariomycetes</taxon>
        <taxon>Hypocreomycetidae</taxon>
        <taxon>Hypocreales</taxon>
        <taxon>Ophiocordycipitaceae</taxon>
        <taxon>Tolypocladium</taxon>
    </lineage>
</organism>
<evidence type="ECO:0000256" key="1">
    <source>
        <dbReference type="SAM" id="MobiDB-lite"/>
    </source>
</evidence>
<keyword evidence="3" id="KW-1185">Reference proteome</keyword>
<dbReference type="STRING" id="94208.A0A2S4KPU2"/>
<feature type="compositionally biased region" description="Basic and acidic residues" evidence="1">
    <location>
        <begin position="319"/>
        <end position="340"/>
    </location>
</feature>
<protein>
    <submittedName>
        <fullName evidence="2">Uncharacterized protein</fullName>
    </submittedName>
</protein>
<dbReference type="OrthoDB" id="4905832at2759"/>
<evidence type="ECO:0000313" key="2">
    <source>
        <dbReference type="EMBL" id="POR32215.1"/>
    </source>
</evidence>
<gene>
    <name evidence="2" type="ORF">TPAR_07594</name>
</gene>
<feature type="region of interest" description="Disordered" evidence="1">
    <location>
        <begin position="309"/>
        <end position="424"/>
    </location>
</feature>
<comment type="caution">
    <text evidence="2">The sequence shown here is derived from an EMBL/GenBank/DDBJ whole genome shotgun (WGS) entry which is preliminary data.</text>
</comment>
<sequence length="485" mass="54651">MPTLLDVLTTRNVAVNSSSVVPGSNTTIVTSIQPENWSPWADFNYHTLTRIFQRELESPFLGSPDQRPLEEDLTINNEETLDDLVRRFMSPVINYALDRQHGRPHLGRGSRCGSRDRPDWGVISVSCLTEGGEYANVLPGDTKLNAKWNPEMLPDDTYFVEWQKVMSQVLTYMARHQSRYGFVLTDEYLVALRLTRESTGAGIGQTRPRRDAAALVAALAGHQRHSSDTSMLSGEGSGSSYCDDEPEAWEYCDPEYAAIPWKAHGREVLTIKLAIWCLAMMATNGDRFVDYSYPKLDSWRRTNQGYVHSASGTTKSKLSKHDSHQEPDPDRRYREGHVGEEATEADETGRDEHHTIPGPAPVDEDVPHFRQPGSAFGDVSGQNYGEESGDGRDDEEDADVSVVGTSCHSGPDDDDRTETASSYGHRKRLKRTRVTICKHRWGGGLYFKDADGNKVDTKRKEWTKVENGFERKTRNHLYFTKEFPK</sequence>
<dbReference type="EMBL" id="PKSG01000889">
    <property type="protein sequence ID" value="POR32215.1"/>
    <property type="molecule type" value="Genomic_DNA"/>
</dbReference>
<evidence type="ECO:0000313" key="3">
    <source>
        <dbReference type="Proteomes" id="UP000237481"/>
    </source>
</evidence>
<proteinExistence type="predicted"/>
<dbReference type="AlphaFoldDB" id="A0A2S4KPU2"/>
<name>A0A2S4KPU2_9HYPO</name>